<proteinExistence type="inferred from homology"/>
<dbReference type="SUPFAM" id="SSF102405">
    <property type="entry name" value="MCP/YpsA-like"/>
    <property type="match status" value="1"/>
</dbReference>
<evidence type="ECO:0000259" key="3">
    <source>
        <dbReference type="Pfam" id="PF17782"/>
    </source>
</evidence>
<dbReference type="SUPFAM" id="SSF47781">
    <property type="entry name" value="RuvA domain 2-like"/>
    <property type="match status" value="1"/>
</dbReference>
<dbReference type="NCBIfam" id="TIGR00732">
    <property type="entry name" value="dprA"/>
    <property type="match status" value="1"/>
</dbReference>
<dbReference type="KEGG" id="tog:HNI00_08640"/>
<feature type="domain" description="DprA winged helix" evidence="3">
    <location>
        <begin position="312"/>
        <end position="374"/>
    </location>
</feature>
<comment type="similarity">
    <text evidence="1">Belongs to the DprA/Smf family.</text>
</comment>
<dbReference type="InterPro" id="IPR041614">
    <property type="entry name" value="DprA_WH"/>
</dbReference>
<dbReference type="GO" id="GO:0009294">
    <property type="term" value="P:DNA-mediated transformation"/>
    <property type="evidence" value="ECO:0007669"/>
    <property type="project" value="InterPro"/>
</dbReference>
<organism evidence="4">
    <name type="scientific">Thermoleptolyngbya oregonensis NK1-22</name>
    <dbReference type="NCBI Taxonomy" id="2547457"/>
    <lineage>
        <taxon>Bacteria</taxon>
        <taxon>Bacillati</taxon>
        <taxon>Cyanobacteriota</taxon>
        <taxon>Cyanophyceae</taxon>
        <taxon>Oculatellales</taxon>
        <taxon>Oculatellaceae</taxon>
        <taxon>Thermoleptolyngbya</taxon>
    </lineage>
</organism>
<feature type="domain" description="Smf/DprA SLOG" evidence="2">
    <location>
        <begin position="80"/>
        <end position="291"/>
    </location>
</feature>
<gene>
    <name evidence="4" type="primary">dprA</name>
    <name evidence="4" type="ORF">HNI00_08640</name>
</gene>
<evidence type="ECO:0000313" key="4">
    <source>
        <dbReference type="EMBL" id="WOB43216.1"/>
    </source>
</evidence>
<dbReference type="PANTHER" id="PTHR43022">
    <property type="entry name" value="PROTEIN SMF"/>
    <property type="match status" value="1"/>
</dbReference>
<dbReference type="EMBL" id="CP053540">
    <property type="protein sequence ID" value="WOB43216.1"/>
    <property type="molecule type" value="Genomic_DNA"/>
</dbReference>
<dbReference type="Gene3D" id="3.40.50.450">
    <property type="match status" value="1"/>
</dbReference>
<dbReference type="PANTHER" id="PTHR43022:SF1">
    <property type="entry name" value="PROTEIN SMF"/>
    <property type="match status" value="1"/>
</dbReference>
<dbReference type="InterPro" id="IPR010994">
    <property type="entry name" value="RuvA_2-like"/>
</dbReference>
<reference evidence="4" key="1">
    <citation type="submission" date="2020-05" db="EMBL/GenBank/DDBJ databases">
        <authorList>
            <person name="Zhu T."/>
            <person name="Keshari N."/>
            <person name="Lu X."/>
        </authorList>
    </citation>
    <scope>NUCLEOTIDE SEQUENCE</scope>
    <source>
        <strain evidence="4">NK1-22</strain>
    </source>
</reference>
<dbReference type="InterPro" id="IPR057666">
    <property type="entry name" value="DrpA_SLOG"/>
</dbReference>
<dbReference type="Pfam" id="PF17782">
    <property type="entry name" value="WHD_DprA"/>
    <property type="match status" value="1"/>
</dbReference>
<dbReference type="RefSeq" id="WP_316792499.1">
    <property type="nucleotide sequence ID" value="NZ_CP053540.1"/>
</dbReference>
<sequence length="380" mass="40068">MTDERAYWLAWSQIAGVGPTLLMRIYRHFGSLAAAWDADLAALDAVEGIGGMTAGAIATARASLDPASLLAEHQRDNPDVWTPADADYPRLLTEIPDPPPLLYYRGQVALAENRGEVGLVAIVGTRNPSSYGKQWTYRLVEALVQAGFTIVSGLAEGIDAIAHQACLDAGGRTIAVLGTGVNRVYPASNRALAQQIDRKGLILSEHPRGTGPDRAHFPSRNRIIAGLCRATLVIEAGSKSGALITARVANEYGREVYALPGSLDQPQSRGCLEIIAGGAQVILGETPLLEALGAIPQLDAMPNHSAAPAPSASAPPTPDLPPRLVPIFQAIPPIPPEAIALDTLVQTTQLDTSNLLAALLELEMLGVVSQLPGMRYCRAG</sequence>
<protein>
    <submittedName>
        <fullName evidence="4">DNA-protecting protein DprA</fullName>
    </submittedName>
</protein>
<name>A0AA96Y3L1_9CYAN</name>
<evidence type="ECO:0000259" key="2">
    <source>
        <dbReference type="Pfam" id="PF02481"/>
    </source>
</evidence>
<dbReference type="InterPro" id="IPR003488">
    <property type="entry name" value="DprA"/>
</dbReference>
<evidence type="ECO:0000256" key="1">
    <source>
        <dbReference type="ARBA" id="ARBA00006525"/>
    </source>
</evidence>
<dbReference type="AlphaFoldDB" id="A0AA96Y3L1"/>
<accession>A0AA96Y3L1</accession>
<dbReference type="Gene3D" id="1.10.10.10">
    <property type="entry name" value="Winged helix-like DNA-binding domain superfamily/Winged helix DNA-binding domain"/>
    <property type="match status" value="1"/>
</dbReference>
<dbReference type="InterPro" id="IPR036388">
    <property type="entry name" value="WH-like_DNA-bd_sf"/>
</dbReference>
<dbReference type="Pfam" id="PF02481">
    <property type="entry name" value="DNA_processg_A"/>
    <property type="match status" value="1"/>
</dbReference>